<dbReference type="NCBIfam" id="TIGR04089">
    <property type="entry name" value="exp_by_SipW_III"/>
    <property type="match status" value="1"/>
</dbReference>
<name>A0ABU1J733_9MICC</name>
<evidence type="ECO:0000256" key="1">
    <source>
        <dbReference type="PROSITE-ProRule" id="PRU00182"/>
    </source>
</evidence>
<dbReference type="InterPro" id="IPR023833">
    <property type="entry name" value="Signal_pept_SipW-depend-type"/>
</dbReference>
<sequence>MNRMSKGAVAVGAGVVLLLGGGGTFAYWNANVASTGGSIVAGDLDLKANGTGTWTDRNGAAVDITSYKVVPGDLLTYTQKLDVTLVGNKIAANLTVDAPASSGTFTATNIKTGVITLKDGSGNAVTNPLRASASGLTARTTFEFLSSTVNRDDVNATYDFSKVAFKLQQIQQTGLQ</sequence>
<comment type="caution">
    <text evidence="2">The sequence shown here is derived from an EMBL/GenBank/DDBJ whole genome shotgun (WGS) entry which is preliminary data.</text>
</comment>
<keyword evidence="1" id="KW-0694">RNA-binding</keyword>
<proteinExistence type="predicted"/>
<evidence type="ECO:0000313" key="3">
    <source>
        <dbReference type="Proteomes" id="UP001185069"/>
    </source>
</evidence>
<dbReference type="Proteomes" id="UP001185069">
    <property type="component" value="Unassembled WGS sequence"/>
</dbReference>
<accession>A0ABU1J733</accession>
<evidence type="ECO:0000313" key="2">
    <source>
        <dbReference type="EMBL" id="MDR6267925.1"/>
    </source>
</evidence>
<gene>
    <name evidence="2" type="ORF">JOE69_000163</name>
</gene>
<protein>
    <submittedName>
        <fullName evidence="2">Alternate signal-mediated exported protein</fullName>
    </submittedName>
</protein>
<reference evidence="2 3" key="1">
    <citation type="submission" date="2023-07" db="EMBL/GenBank/DDBJ databases">
        <title>Sequencing the genomes of 1000 actinobacteria strains.</title>
        <authorList>
            <person name="Klenk H.-P."/>
        </authorList>
    </citation>
    <scope>NUCLEOTIDE SEQUENCE [LARGE SCALE GENOMIC DNA]</scope>
    <source>
        <strain evidence="2 3">DSM 14555</strain>
    </source>
</reference>
<dbReference type="RefSeq" id="WP_309795250.1">
    <property type="nucleotide sequence ID" value="NZ_BAAAHY010000006.1"/>
</dbReference>
<dbReference type="NCBIfam" id="TIGR04088">
    <property type="entry name" value="cognate_SipW"/>
    <property type="match status" value="1"/>
</dbReference>
<dbReference type="PROSITE" id="PS50889">
    <property type="entry name" value="S4"/>
    <property type="match status" value="1"/>
</dbReference>
<keyword evidence="3" id="KW-1185">Reference proteome</keyword>
<dbReference type="EMBL" id="JAVDQF010000001">
    <property type="protein sequence ID" value="MDR6267925.1"/>
    <property type="molecule type" value="Genomic_DNA"/>
</dbReference>
<dbReference type="InterPro" id="IPR024006">
    <property type="entry name" value="Alt_signal_exp_actinobact"/>
</dbReference>
<organism evidence="2 3">
    <name type="scientific">Arthrobacter russicus</name>
    <dbReference type="NCBI Taxonomy" id="172040"/>
    <lineage>
        <taxon>Bacteria</taxon>
        <taxon>Bacillati</taxon>
        <taxon>Actinomycetota</taxon>
        <taxon>Actinomycetes</taxon>
        <taxon>Micrococcales</taxon>
        <taxon>Micrococcaceae</taxon>
        <taxon>Arthrobacter</taxon>
    </lineage>
</organism>